<dbReference type="GO" id="GO:0005509">
    <property type="term" value="F:calcium ion binding"/>
    <property type="evidence" value="ECO:0007669"/>
    <property type="project" value="InterPro"/>
</dbReference>
<dbReference type="InterPro" id="IPR018247">
    <property type="entry name" value="EF_Hand_1_Ca_BS"/>
</dbReference>
<proteinExistence type="predicted"/>
<dbReference type="Pfam" id="PF13499">
    <property type="entry name" value="EF-hand_7"/>
    <property type="match status" value="1"/>
</dbReference>
<sequence>MAIKMWSRGVSPDGKRKMSMEEFKCWLRTFDEDSDGKINREELREAIRATTGGWFTGYKSSRAIKSADSNGNGVVEEDEIKSLVEFAGKHLGIKVVGY</sequence>
<dbReference type="InterPro" id="IPR002048">
    <property type="entry name" value="EF_hand_dom"/>
</dbReference>
<gene>
    <name evidence="3" type="ORF">SAY87_031527</name>
</gene>
<dbReference type="PROSITE" id="PS00018">
    <property type="entry name" value="EF_HAND_1"/>
    <property type="match status" value="2"/>
</dbReference>
<keyword evidence="1" id="KW-0106">Calcium</keyword>
<feature type="domain" description="EF-hand" evidence="2">
    <location>
        <begin position="18"/>
        <end position="53"/>
    </location>
</feature>
<dbReference type="Proteomes" id="UP001345219">
    <property type="component" value="Chromosome 24"/>
</dbReference>
<dbReference type="PROSITE" id="PS50222">
    <property type="entry name" value="EF_HAND_2"/>
    <property type="match status" value="2"/>
</dbReference>
<evidence type="ECO:0000256" key="1">
    <source>
        <dbReference type="ARBA" id="ARBA00022837"/>
    </source>
</evidence>
<keyword evidence="4" id="KW-1185">Reference proteome</keyword>
<name>A0AAN7KW69_9MYRT</name>
<evidence type="ECO:0000313" key="4">
    <source>
        <dbReference type="Proteomes" id="UP001345219"/>
    </source>
</evidence>
<evidence type="ECO:0000259" key="2">
    <source>
        <dbReference type="PROSITE" id="PS50222"/>
    </source>
</evidence>
<dbReference type="EMBL" id="JAXIOK010000005">
    <property type="protein sequence ID" value="KAK4770995.1"/>
    <property type="molecule type" value="Genomic_DNA"/>
</dbReference>
<dbReference type="SUPFAM" id="SSF47473">
    <property type="entry name" value="EF-hand"/>
    <property type="match status" value="1"/>
</dbReference>
<evidence type="ECO:0000313" key="3">
    <source>
        <dbReference type="EMBL" id="KAK4770995.1"/>
    </source>
</evidence>
<comment type="caution">
    <text evidence="3">The sequence shown here is derived from an EMBL/GenBank/DDBJ whole genome shotgun (WGS) entry which is preliminary data.</text>
</comment>
<dbReference type="SMART" id="SM00054">
    <property type="entry name" value="EFh"/>
    <property type="match status" value="2"/>
</dbReference>
<dbReference type="CDD" id="cd00051">
    <property type="entry name" value="EFh"/>
    <property type="match status" value="1"/>
</dbReference>
<reference evidence="3 4" key="1">
    <citation type="journal article" date="2023" name="Hortic Res">
        <title>Pangenome of water caltrop reveals structural variations and asymmetric subgenome divergence after allopolyploidization.</title>
        <authorList>
            <person name="Zhang X."/>
            <person name="Chen Y."/>
            <person name="Wang L."/>
            <person name="Yuan Y."/>
            <person name="Fang M."/>
            <person name="Shi L."/>
            <person name="Lu R."/>
            <person name="Comes H.P."/>
            <person name="Ma Y."/>
            <person name="Chen Y."/>
            <person name="Huang G."/>
            <person name="Zhou Y."/>
            <person name="Zheng Z."/>
            <person name="Qiu Y."/>
        </authorList>
    </citation>
    <scope>NUCLEOTIDE SEQUENCE [LARGE SCALE GENOMIC DNA]</scope>
    <source>
        <tissue evidence="3">Roots</tissue>
    </source>
</reference>
<dbReference type="InterPro" id="IPR011992">
    <property type="entry name" value="EF-hand-dom_pair"/>
</dbReference>
<protein>
    <recommendedName>
        <fullName evidence="2">EF-hand domain-containing protein</fullName>
    </recommendedName>
</protein>
<organism evidence="3 4">
    <name type="scientific">Trapa incisa</name>
    <dbReference type="NCBI Taxonomy" id="236973"/>
    <lineage>
        <taxon>Eukaryota</taxon>
        <taxon>Viridiplantae</taxon>
        <taxon>Streptophyta</taxon>
        <taxon>Embryophyta</taxon>
        <taxon>Tracheophyta</taxon>
        <taxon>Spermatophyta</taxon>
        <taxon>Magnoliopsida</taxon>
        <taxon>eudicotyledons</taxon>
        <taxon>Gunneridae</taxon>
        <taxon>Pentapetalae</taxon>
        <taxon>rosids</taxon>
        <taxon>malvids</taxon>
        <taxon>Myrtales</taxon>
        <taxon>Lythraceae</taxon>
        <taxon>Trapa</taxon>
    </lineage>
</organism>
<dbReference type="AlphaFoldDB" id="A0AAN7KW69"/>
<dbReference type="Gene3D" id="1.10.238.10">
    <property type="entry name" value="EF-hand"/>
    <property type="match status" value="1"/>
</dbReference>
<accession>A0AAN7KW69</accession>
<feature type="domain" description="EF-hand" evidence="2">
    <location>
        <begin position="62"/>
        <end position="90"/>
    </location>
</feature>